<dbReference type="Proteomes" id="UP000245667">
    <property type="component" value="Unassembled WGS sequence"/>
</dbReference>
<protein>
    <submittedName>
        <fullName evidence="3">Catechol 2,3-dioxygenase-like lactoylglutathione lyase family enzyme</fullName>
    </submittedName>
    <submittedName>
        <fullName evidence="2">VOC family protein</fullName>
    </submittedName>
</protein>
<dbReference type="RefSeq" id="WP_109652400.1">
    <property type="nucleotide sequence ID" value="NZ_CAJQNU010000047.1"/>
</dbReference>
<comment type="caution">
    <text evidence="3">The sequence shown here is derived from an EMBL/GenBank/DDBJ whole genome shotgun (WGS) entry which is preliminary data.</text>
</comment>
<keyword evidence="3" id="KW-0560">Oxidoreductase</keyword>
<dbReference type="EMBL" id="QGGQ01000007">
    <property type="protein sequence ID" value="PWK22411.1"/>
    <property type="molecule type" value="Genomic_DNA"/>
</dbReference>
<dbReference type="AlphaFoldDB" id="A0A316DWB1"/>
<organism evidence="3 4">
    <name type="scientific">Maribacter polysiphoniae</name>
    <dbReference type="NCBI Taxonomy" id="429344"/>
    <lineage>
        <taxon>Bacteria</taxon>
        <taxon>Pseudomonadati</taxon>
        <taxon>Bacteroidota</taxon>
        <taxon>Flavobacteriia</taxon>
        <taxon>Flavobacteriales</taxon>
        <taxon>Flavobacteriaceae</taxon>
        <taxon>Maribacter</taxon>
    </lineage>
</organism>
<keyword evidence="3" id="KW-0456">Lyase</keyword>
<dbReference type="InterPro" id="IPR004360">
    <property type="entry name" value="Glyas_Fos-R_dOase_dom"/>
</dbReference>
<sequence>MNQIIANITLIVEDYDKALKFYTQKLGFELRQDIPLEGDKRWVLVSPAGAMGTALLLAKADSDKEKERIGDQTGGRVLLFLHTDDFWRDYKRMKAKGVVFNEAPREEPYGTVAVFQDLYGNLWDLLQPKG</sequence>
<reference evidence="2 5" key="2">
    <citation type="submission" date="2020-07" db="EMBL/GenBank/DDBJ databases">
        <title>The draft genome sequence of Maribacter polysiphoniae KCTC 22021.</title>
        <authorList>
            <person name="Mu L."/>
        </authorList>
    </citation>
    <scope>NUCLEOTIDE SEQUENCE [LARGE SCALE GENOMIC DNA]</scope>
    <source>
        <strain evidence="2 5">KCTC 22021</strain>
    </source>
</reference>
<dbReference type="PANTHER" id="PTHR36437:SF2">
    <property type="entry name" value="GLYOXALASE_BLEOMYCIN RESISTANCE PROTEIN_DIOXYGENASE"/>
    <property type="match status" value="1"/>
</dbReference>
<dbReference type="Proteomes" id="UP000651837">
    <property type="component" value="Unassembled WGS sequence"/>
</dbReference>
<accession>A0A316DWB1</accession>
<dbReference type="SUPFAM" id="SSF54593">
    <property type="entry name" value="Glyoxalase/Bleomycin resistance protein/Dihydroxybiphenyl dioxygenase"/>
    <property type="match status" value="1"/>
</dbReference>
<dbReference type="Pfam" id="PF00903">
    <property type="entry name" value="Glyoxalase"/>
    <property type="match status" value="1"/>
</dbReference>
<dbReference type="Gene3D" id="3.10.180.10">
    <property type="entry name" value="2,3-Dihydroxybiphenyl 1,2-Dioxygenase, domain 1"/>
    <property type="match status" value="1"/>
</dbReference>
<dbReference type="PROSITE" id="PS51819">
    <property type="entry name" value="VOC"/>
    <property type="match status" value="1"/>
</dbReference>
<dbReference type="PANTHER" id="PTHR36437">
    <property type="entry name" value="GLYOXALASE/BLEOMYCIN RESISTANCE PROTEIN/DIOXYGENASE"/>
    <property type="match status" value="1"/>
</dbReference>
<evidence type="ECO:0000313" key="3">
    <source>
        <dbReference type="EMBL" id="PWK22411.1"/>
    </source>
</evidence>
<evidence type="ECO:0000313" key="2">
    <source>
        <dbReference type="EMBL" id="MBD1261780.1"/>
    </source>
</evidence>
<dbReference type="InterPro" id="IPR029068">
    <property type="entry name" value="Glyas_Bleomycin-R_OHBP_Dase"/>
</dbReference>
<dbReference type="InterPro" id="IPR037523">
    <property type="entry name" value="VOC_core"/>
</dbReference>
<feature type="domain" description="VOC" evidence="1">
    <location>
        <begin position="4"/>
        <end position="128"/>
    </location>
</feature>
<dbReference type="CDD" id="cd07263">
    <property type="entry name" value="VOC_like"/>
    <property type="match status" value="1"/>
</dbReference>
<evidence type="ECO:0000259" key="1">
    <source>
        <dbReference type="PROSITE" id="PS51819"/>
    </source>
</evidence>
<name>A0A316DWB1_9FLAO</name>
<dbReference type="EMBL" id="JACWLN010000006">
    <property type="protein sequence ID" value="MBD1261780.1"/>
    <property type="molecule type" value="Genomic_DNA"/>
</dbReference>
<reference evidence="3 4" key="1">
    <citation type="submission" date="2018-05" db="EMBL/GenBank/DDBJ databases">
        <title>Genomic Encyclopedia of Archaeal and Bacterial Type Strains, Phase II (KMG-II): from individual species to whole genera.</title>
        <authorList>
            <person name="Goeker M."/>
        </authorList>
    </citation>
    <scope>NUCLEOTIDE SEQUENCE [LARGE SCALE GENOMIC DNA]</scope>
    <source>
        <strain evidence="3 4">DSM 23514</strain>
    </source>
</reference>
<gene>
    <name evidence="2" type="ORF">HZY62_14335</name>
    <name evidence="3" type="ORF">LX92_02885</name>
</gene>
<dbReference type="OrthoDB" id="9794917at2"/>
<dbReference type="GO" id="GO:0016829">
    <property type="term" value="F:lyase activity"/>
    <property type="evidence" value="ECO:0007669"/>
    <property type="project" value="UniProtKB-KW"/>
</dbReference>
<evidence type="ECO:0000313" key="4">
    <source>
        <dbReference type="Proteomes" id="UP000245667"/>
    </source>
</evidence>
<keyword evidence="3" id="KW-0223">Dioxygenase</keyword>
<evidence type="ECO:0000313" key="5">
    <source>
        <dbReference type="Proteomes" id="UP000651837"/>
    </source>
</evidence>
<proteinExistence type="predicted"/>
<keyword evidence="5" id="KW-1185">Reference proteome</keyword>
<dbReference type="GO" id="GO:0051213">
    <property type="term" value="F:dioxygenase activity"/>
    <property type="evidence" value="ECO:0007669"/>
    <property type="project" value="UniProtKB-KW"/>
</dbReference>